<dbReference type="EMBL" id="JAESVG020000008">
    <property type="protein sequence ID" value="KAG8625376.1"/>
    <property type="molecule type" value="Genomic_DNA"/>
</dbReference>
<accession>A0A8K0KWH9</accession>
<feature type="compositionally biased region" description="Pro residues" evidence="1">
    <location>
        <begin position="145"/>
        <end position="155"/>
    </location>
</feature>
<evidence type="ECO:0000313" key="2">
    <source>
        <dbReference type="EMBL" id="KAG8625376.1"/>
    </source>
</evidence>
<protein>
    <submittedName>
        <fullName evidence="2">Uncharacterized protein</fullName>
    </submittedName>
</protein>
<feature type="compositionally biased region" description="Polar residues" evidence="1">
    <location>
        <begin position="7"/>
        <end position="16"/>
    </location>
</feature>
<organism evidence="2 3">
    <name type="scientific">Elsinoe batatas</name>
    <dbReference type="NCBI Taxonomy" id="2601811"/>
    <lineage>
        <taxon>Eukaryota</taxon>
        <taxon>Fungi</taxon>
        <taxon>Dikarya</taxon>
        <taxon>Ascomycota</taxon>
        <taxon>Pezizomycotina</taxon>
        <taxon>Dothideomycetes</taxon>
        <taxon>Dothideomycetidae</taxon>
        <taxon>Myriangiales</taxon>
        <taxon>Elsinoaceae</taxon>
        <taxon>Elsinoe</taxon>
    </lineage>
</organism>
<reference evidence="2" key="1">
    <citation type="submission" date="2021-07" db="EMBL/GenBank/DDBJ databases">
        <title>Elsinoe batatas strain:CRI-CJ2 Genome sequencing and assembly.</title>
        <authorList>
            <person name="Huang L."/>
        </authorList>
    </citation>
    <scope>NUCLEOTIDE SEQUENCE</scope>
    <source>
        <strain evidence="2">CRI-CJ2</strain>
    </source>
</reference>
<feature type="region of interest" description="Disordered" evidence="1">
    <location>
        <begin position="1"/>
        <end position="36"/>
    </location>
</feature>
<gene>
    <name evidence="2" type="ORF">KVT40_007127</name>
</gene>
<sequence>MTPAFNRHNSTGTNSTRYDRQRRHSASSHAAASPASTAITAPDADLFTSLIQCLDENGADDVVAITIYRRRPASNQEARSRSTFSATGVCRHCDAGRGYERNMCKHLSDCTPANRHLDQLEWRDTHQKMAPGRPRSQTDGRPNRPILPQPQPPSLVIPDMSTRINVGPRFPSNQLSPQDALNIDTFRSSFHRTPTGIFHSAPSSQLGDTSDYMQTTDSTLSEAPITVGNQDYTNNIDIMSDANFVAGEETFEHLMQPQQALSASILDDGAMDTSVAQSFSSSDPFAVMESFEWERDQWWVPNNQFNGVL</sequence>
<keyword evidence="3" id="KW-1185">Reference proteome</keyword>
<name>A0A8K0KWH9_9PEZI</name>
<proteinExistence type="predicted"/>
<dbReference type="Proteomes" id="UP000809789">
    <property type="component" value="Unassembled WGS sequence"/>
</dbReference>
<feature type="region of interest" description="Disordered" evidence="1">
    <location>
        <begin position="124"/>
        <end position="155"/>
    </location>
</feature>
<comment type="caution">
    <text evidence="2">The sequence shown here is derived from an EMBL/GenBank/DDBJ whole genome shotgun (WGS) entry which is preliminary data.</text>
</comment>
<evidence type="ECO:0000256" key="1">
    <source>
        <dbReference type="SAM" id="MobiDB-lite"/>
    </source>
</evidence>
<feature type="compositionally biased region" description="Low complexity" evidence="1">
    <location>
        <begin position="27"/>
        <end position="36"/>
    </location>
</feature>
<evidence type="ECO:0000313" key="3">
    <source>
        <dbReference type="Proteomes" id="UP000809789"/>
    </source>
</evidence>
<dbReference type="AlphaFoldDB" id="A0A8K0KWH9"/>
<dbReference type="OrthoDB" id="10434102at2759"/>